<evidence type="ECO:0000256" key="1">
    <source>
        <dbReference type="ARBA" id="ARBA00004196"/>
    </source>
</evidence>
<dbReference type="InterPro" id="IPR013766">
    <property type="entry name" value="Thioredoxin_domain"/>
</dbReference>
<evidence type="ECO:0000256" key="4">
    <source>
        <dbReference type="ARBA" id="ARBA00023284"/>
    </source>
</evidence>
<evidence type="ECO:0000313" key="7">
    <source>
        <dbReference type="EMBL" id="RGN34311.1"/>
    </source>
</evidence>
<feature type="chain" id="PRO_5017774723" evidence="5">
    <location>
        <begin position="21"/>
        <end position="408"/>
    </location>
</feature>
<reference evidence="7 8" key="1">
    <citation type="submission" date="2018-08" db="EMBL/GenBank/DDBJ databases">
        <title>A genome reference for cultivated species of the human gut microbiota.</title>
        <authorList>
            <person name="Zou Y."/>
            <person name="Xue W."/>
            <person name="Luo G."/>
        </authorList>
    </citation>
    <scope>NUCLEOTIDE SEQUENCE [LARGE SCALE GENOMIC DNA]</scope>
    <source>
        <strain evidence="7 8">OM05-15BH</strain>
    </source>
</reference>
<dbReference type="SUPFAM" id="SSF52833">
    <property type="entry name" value="Thioredoxin-like"/>
    <property type="match status" value="1"/>
</dbReference>
<organism evidence="7 8">
    <name type="scientific">Bacteroides oleiciplenus</name>
    <dbReference type="NCBI Taxonomy" id="626931"/>
    <lineage>
        <taxon>Bacteria</taxon>
        <taxon>Pseudomonadati</taxon>
        <taxon>Bacteroidota</taxon>
        <taxon>Bacteroidia</taxon>
        <taxon>Bacteroidales</taxon>
        <taxon>Bacteroidaceae</taxon>
        <taxon>Bacteroides</taxon>
    </lineage>
</organism>
<dbReference type="GO" id="GO:0030313">
    <property type="term" value="C:cell envelope"/>
    <property type="evidence" value="ECO:0007669"/>
    <property type="project" value="UniProtKB-SubCell"/>
</dbReference>
<keyword evidence="4" id="KW-0676">Redox-active center</keyword>
<evidence type="ECO:0000256" key="5">
    <source>
        <dbReference type="SAM" id="SignalP"/>
    </source>
</evidence>
<accession>A0A3E5B9Q1</accession>
<dbReference type="AlphaFoldDB" id="A0A3E5B9Q1"/>
<dbReference type="InterPro" id="IPR012336">
    <property type="entry name" value="Thioredoxin-like_fold"/>
</dbReference>
<evidence type="ECO:0000256" key="2">
    <source>
        <dbReference type="ARBA" id="ARBA00022748"/>
    </source>
</evidence>
<dbReference type="GO" id="GO:0017004">
    <property type="term" value="P:cytochrome complex assembly"/>
    <property type="evidence" value="ECO:0007669"/>
    <property type="project" value="UniProtKB-KW"/>
</dbReference>
<dbReference type="CDD" id="cd02966">
    <property type="entry name" value="TlpA_like_family"/>
    <property type="match status" value="1"/>
</dbReference>
<keyword evidence="5" id="KW-0732">Signal</keyword>
<dbReference type="Pfam" id="PF13905">
    <property type="entry name" value="Thioredoxin_8"/>
    <property type="match status" value="1"/>
</dbReference>
<keyword evidence="3" id="KW-1015">Disulfide bond</keyword>
<comment type="subcellular location">
    <subcellularLocation>
        <location evidence="1">Cell envelope</location>
    </subcellularLocation>
</comment>
<dbReference type="InterPro" id="IPR036249">
    <property type="entry name" value="Thioredoxin-like_sf"/>
</dbReference>
<dbReference type="InterPro" id="IPR050553">
    <property type="entry name" value="Thioredoxin_ResA/DsbE_sf"/>
</dbReference>
<keyword evidence="2" id="KW-0201">Cytochrome c-type biogenesis</keyword>
<gene>
    <name evidence="7" type="ORF">DXB65_14600</name>
</gene>
<name>A0A3E5B9Q1_9BACE</name>
<dbReference type="PROSITE" id="PS51352">
    <property type="entry name" value="THIOREDOXIN_2"/>
    <property type="match status" value="1"/>
</dbReference>
<dbReference type="PROSITE" id="PS51257">
    <property type="entry name" value="PROKAR_LIPOPROTEIN"/>
    <property type="match status" value="1"/>
</dbReference>
<dbReference type="Proteomes" id="UP000260983">
    <property type="component" value="Unassembled WGS sequence"/>
</dbReference>
<sequence length="408" mass="47316">MRHLILLALLAVICSCSLHSQMPKGKNIAINLKLDSTISNHEQWVYLHRYDDNEFLIEDSTFIKKGQKEITLYGYTPEEHAYSILFAKKGPIELYLILTPNSCIETDISETDNKINVTKKVKGSYATNEYVDNMKKQSAIHQKKRELYAELSRPDLSDNEEKRIQKQLDIAEMQLDSIEMNLINNSQSPSNVWGALYRFSEKVKRDSLTTLVKKALKRFPNNKRIRSFIYKPKNGLPPETEASKQRSERIFQIIDARINESIKLKEKKEETTTNVNSLTFLSDKGEEVTISKLTGEYILIDFWASWCIPCLEGMPYIKQAEKMCNGKLKVCLISMDKDHKTWKECILKWKVENFINLTAINSKGEQIEGVNIKTIPYNYLLNKDHEIVATNIHQKELLEKLNELMKKE</sequence>
<feature type="domain" description="Thioredoxin" evidence="6">
    <location>
        <begin position="269"/>
        <end position="406"/>
    </location>
</feature>
<proteinExistence type="predicted"/>
<dbReference type="PANTHER" id="PTHR42852">
    <property type="entry name" value="THIOL:DISULFIDE INTERCHANGE PROTEIN DSBE"/>
    <property type="match status" value="1"/>
</dbReference>
<evidence type="ECO:0000259" key="6">
    <source>
        <dbReference type="PROSITE" id="PS51352"/>
    </source>
</evidence>
<evidence type="ECO:0000256" key="3">
    <source>
        <dbReference type="ARBA" id="ARBA00023157"/>
    </source>
</evidence>
<evidence type="ECO:0000313" key="8">
    <source>
        <dbReference type="Proteomes" id="UP000260983"/>
    </source>
</evidence>
<dbReference type="PANTHER" id="PTHR42852:SF6">
    <property type="entry name" value="THIOL:DISULFIDE INTERCHANGE PROTEIN DSBE"/>
    <property type="match status" value="1"/>
</dbReference>
<dbReference type="Gene3D" id="3.40.30.10">
    <property type="entry name" value="Glutaredoxin"/>
    <property type="match status" value="1"/>
</dbReference>
<feature type="signal peptide" evidence="5">
    <location>
        <begin position="1"/>
        <end position="20"/>
    </location>
</feature>
<comment type="caution">
    <text evidence="7">The sequence shown here is derived from an EMBL/GenBank/DDBJ whole genome shotgun (WGS) entry which is preliminary data.</text>
</comment>
<protein>
    <submittedName>
        <fullName evidence="7">TlpA family protein disulfide reductase</fullName>
    </submittedName>
</protein>
<dbReference type="EMBL" id="QSUL01000009">
    <property type="protein sequence ID" value="RGN34311.1"/>
    <property type="molecule type" value="Genomic_DNA"/>
</dbReference>